<protein>
    <recommendedName>
        <fullName evidence="3">Carboxylesterase type B domain-containing protein</fullName>
    </recommendedName>
</protein>
<keyword evidence="1" id="KW-0812">Transmembrane</keyword>
<comment type="caution">
    <text evidence="4">The sequence shown here is derived from an EMBL/GenBank/DDBJ whole genome shotgun (WGS) entry which is preliminary data.</text>
</comment>
<evidence type="ECO:0000313" key="5">
    <source>
        <dbReference type="Proteomes" id="UP001176961"/>
    </source>
</evidence>
<dbReference type="AlphaFoldDB" id="A0AA36GFK5"/>
<evidence type="ECO:0000259" key="3">
    <source>
        <dbReference type="Pfam" id="PF00135"/>
    </source>
</evidence>
<keyword evidence="1" id="KW-0472">Membrane</keyword>
<evidence type="ECO:0000313" key="4">
    <source>
        <dbReference type="EMBL" id="CAJ0589178.1"/>
    </source>
</evidence>
<evidence type="ECO:0000256" key="2">
    <source>
        <dbReference type="SAM" id="SignalP"/>
    </source>
</evidence>
<keyword evidence="2" id="KW-0732">Signal</keyword>
<keyword evidence="1" id="KW-1133">Transmembrane helix</keyword>
<evidence type="ECO:0000256" key="1">
    <source>
        <dbReference type="SAM" id="Phobius"/>
    </source>
</evidence>
<reference evidence="4" key="1">
    <citation type="submission" date="2023-07" db="EMBL/GenBank/DDBJ databases">
        <authorList>
            <consortium name="CYATHOMIX"/>
        </authorList>
    </citation>
    <scope>NUCLEOTIDE SEQUENCE</scope>
    <source>
        <strain evidence="4">N/A</strain>
    </source>
</reference>
<accession>A0AA36GFK5</accession>
<sequence length="542" mass="61190">MITLLLLVALSELSSTAPILELTPGKVQGFEYQTGHNVTVEVFLNIPYAAPPVDELRFERPKAVTPWADVRSGEKFGPQCLQLVQMENTSEDCLTLNIIRPRIEGQSTSLPILFWVHGGGYELGSATQFGYEGFANIYASKGIIVVSIQYRLGVFGFFSTGDERVSGNLGLFDMAEALKFIYTNAENIGGDWTRITVWGHSAGSAATGQLALSQLTREYIAQTIEMSGSPWGSWAIGAGVAHNSLELAEALKCETDIKACLKKKTVNEIYEAVDRVVSEMIACALPKPTMIGVTNKEASLFTILNSTPILQKLGINSTEFHTWNRTEFIRLVYVGDRLEDFTSDIVSFYVDRDEEPKSEFYINRYTEFVSNLLFEAAIVDDIQSRQKAGWTVYAYMLDYYNDAIWGDVPKALRGAPHASEYPYVHGINVLSPFEFNEDDRTVANFFRESLVEFIKTGTPSHHNKSWLNIGSDPNIRYTQITPHPQTNTGFFNLTAAFWQRMRLYDYDMVQLLPRNERKAAYSQWLYVPFVTLVWFICYQFLI</sequence>
<dbReference type="InterPro" id="IPR029058">
    <property type="entry name" value="AB_hydrolase_fold"/>
</dbReference>
<proteinExistence type="predicted"/>
<dbReference type="InterPro" id="IPR019819">
    <property type="entry name" value="Carboxylesterase_B_CS"/>
</dbReference>
<feature type="chain" id="PRO_5041257572" description="Carboxylesterase type B domain-containing protein" evidence="2">
    <location>
        <begin position="17"/>
        <end position="542"/>
    </location>
</feature>
<dbReference type="SUPFAM" id="SSF53474">
    <property type="entry name" value="alpha/beta-Hydrolases"/>
    <property type="match status" value="1"/>
</dbReference>
<dbReference type="EMBL" id="CATQJL010000001">
    <property type="protein sequence ID" value="CAJ0589178.1"/>
    <property type="molecule type" value="Genomic_DNA"/>
</dbReference>
<dbReference type="Pfam" id="PF00135">
    <property type="entry name" value="COesterase"/>
    <property type="match status" value="1"/>
</dbReference>
<organism evidence="4 5">
    <name type="scientific">Cylicocyclus nassatus</name>
    <name type="common">Nematode worm</name>
    <dbReference type="NCBI Taxonomy" id="53992"/>
    <lineage>
        <taxon>Eukaryota</taxon>
        <taxon>Metazoa</taxon>
        <taxon>Ecdysozoa</taxon>
        <taxon>Nematoda</taxon>
        <taxon>Chromadorea</taxon>
        <taxon>Rhabditida</taxon>
        <taxon>Rhabditina</taxon>
        <taxon>Rhabditomorpha</taxon>
        <taxon>Strongyloidea</taxon>
        <taxon>Strongylidae</taxon>
        <taxon>Cylicocyclus</taxon>
    </lineage>
</organism>
<gene>
    <name evidence="4" type="ORF">CYNAS_LOCUS1161</name>
</gene>
<feature type="domain" description="Carboxylesterase type B" evidence="3">
    <location>
        <begin position="18"/>
        <end position="498"/>
    </location>
</feature>
<dbReference type="PANTHER" id="PTHR44590:SF4">
    <property type="entry name" value="CARBOXYLIC ESTER HYDROLASE"/>
    <property type="match status" value="1"/>
</dbReference>
<keyword evidence="5" id="KW-1185">Reference proteome</keyword>
<dbReference type="InterPro" id="IPR002018">
    <property type="entry name" value="CarbesteraseB"/>
</dbReference>
<dbReference type="PROSITE" id="PS00941">
    <property type="entry name" value="CARBOXYLESTERASE_B_2"/>
    <property type="match status" value="1"/>
</dbReference>
<dbReference type="PANTHER" id="PTHR44590">
    <property type="entry name" value="CARBOXYLIC ESTER HYDROLASE-RELATED"/>
    <property type="match status" value="1"/>
</dbReference>
<name>A0AA36GFK5_CYLNA</name>
<dbReference type="Proteomes" id="UP001176961">
    <property type="component" value="Unassembled WGS sequence"/>
</dbReference>
<dbReference type="Gene3D" id="3.40.50.1820">
    <property type="entry name" value="alpha/beta hydrolase"/>
    <property type="match status" value="1"/>
</dbReference>
<feature type="transmembrane region" description="Helical" evidence="1">
    <location>
        <begin position="524"/>
        <end position="541"/>
    </location>
</feature>
<feature type="signal peptide" evidence="2">
    <location>
        <begin position="1"/>
        <end position="16"/>
    </location>
</feature>